<evidence type="ECO:0000256" key="3">
    <source>
        <dbReference type="ARBA" id="ARBA00022448"/>
    </source>
</evidence>
<comment type="caution">
    <text evidence="8">The sequence shown here is derived from an EMBL/GenBank/DDBJ whole genome shotgun (WGS) entry which is preliminary data.</text>
</comment>
<evidence type="ECO:0000313" key="9">
    <source>
        <dbReference type="Proteomes" id="UP001364617"/>
    </source>
</evidence>
<comment type="function">
    <text evidence="6">Binds free fatty acids and their coenzyme A derivatives, bilirubin, and some other small molecules in the cytoplasm. Involved in intracellular lipid transport.</text>
</comment>
<evidence type="ECO:0000256" key="2">
    <source>
        <dbReference type="ARBA" id="ARBA00008390"/>
    </source>
</evidence>
<dbReference type="Gene3D" id="2.40.128.20">
    <property type="match status" value="1"/>
</dbReference>
<name>A0AAN9DK15_9TELE</name>
<dbReference type="GO" id="GO:0005737">
    <property type="term" value="C:cytoplasm"/>
    <property type="evidence" value="ECO:0007669"/>
    <property type="project" value="UniProtKB-SubCell"/>
</dbReference>
<dbReference type="InterPro" id="IPR012674">
    <property type="entry name" value="Calycin"/>
</dbReference>
<dbReference type="CDD" id="cd19444">
    <property type="entry name" value="FABP1"/>
    <property type="match status" value="1"/>
</dbReference>
<comment type="similarity">
    <text evidence="2 6">Belongs to the calycin superfamily. Fatty-acid binding protein (FABP) family.</text>
</comment>
<dbReference type="PANTHER" id="PTHR11955">
    <property type="entry name" value="FATTY ACID BINDING PROTEIN"/>
    <property type="match status" value="1"/>
</dbReference>
<dbReference type="PROSITE" id="PS00214">
    <property type="entry name" value="FABP"/>
    <property type="match status" value="1"/>
</dbReference>
<keyword evidence="3 6" id="KW-0813">Transport</keyword>
<dbReference type="GO" id="GO:0015908">
    <property type="term" value="P:fatty acid transport"/>
    <property type="evidence" value="ECO:0007669"/>
    <property type="project" value="UniProtKB-UniRule"/>
</dbReference>
<dbReference type="AlphaFoldDB" id="A0AAN9DK15"/>
<organism evidence="8 9">
    <name type="scientific">Phoxinus phoxinus</name>
    <name type="common">Eurasian minnow</name>
    <dbReference type="NCBI Taxonomy" id="58324"/>
    <lineage>
        <taxon>Eukaryota</taxon>
        <taxon>Metazoa</taxon>
        <taxon>Chordata</taxon>
        <taxon>Craniata</taxon>
        <taxon>Vertebrata</taxon>
        <taxon>Euteleostomi</taxon>
        <taxon>Actinopterygii</taxon>
        <taxon>Neopterygii</taxon>
        <taxon>Teleostei</taxon>
        <taxon>Ostariophysi</taxon>
        <taxon>Cypriniformes</taxon>
        <taxon>Leuciscidae</taxon>
        <taxon>Phoxininae</taxon>
        <taxon>Phoxinus</taxon>
    </lineage>
</organism>
<dbReference type="Pfam" id="PF14651">
    <property type="entry name" value="Lipocalin_7"/>
    <property type="match status" value="1"/>
</dbReference>
<keyword evidence="4 6" id="KW-0963">Cytoplasm</keyword>
<evidence type="ECO:0000256" key="1">
    <source>
        <dbReference type="ARBA" id="ARBA00004496"/>
    </source>
</evidence>
<feature type="domain" description="Cytosolic fatty-acid binding proteins" evidence="7">
    <location>
        <begin position="5"/>
        <end position="22"/>
    </location>
</feature>
<comment type="domain">
    <text evidence="6">Forms a beta-barrel structure that accommodates hydrophobic ligands in its interior.</text>
</comment>
<sequence>MAFSGKYQLESHENFEAFMKAVGLPEDEIQRGKDVKSVSEIQQDGKDFRVTVTAGSKVVLYSFTVGEECELQTFTGEKHKTVVHMDGNKLTVLVKGIESVTELDGDTISNTLSFHGIVYKRISKRIS</sequence>
<dbReference type="PRINTS" id="PR00178">
    <property type="entry name" value="FATTYACIDBP"/>
</dbReference>
<evidence type="ECO:0000313" key="8">
    <source>
        <dbReference type="EMBL" id="KAK7174061.1"/>
    </source>
</evidence>
<dbReference type="InterPro" id="IPR031259">
    <property type="entry name" value="ILBP"/>
</dbReference>
<proteinExistence type="inferred from homology"/>
<keyword evidence="5 6" id="KW-0446">Lipid-binding</keyword>
<dbReference type="InterPro" id="IPR000463">
    <property type="entry name" value="Fatty_acid-bd"/>
</dbReference>
<gene>
    <name evidence="8" type="ORF">R3I93_003785</name>
</gene>
<protein>
    <recommendedName>
        <fullName evidence="6">Fatty acid-binding protein, liver</fullName>
        <shortName evidence="6">L-FABP</shortName>
    </recommendedName>
    <alternativeName>
        <fullName evidence="6">Liver-type fatty acid-binding protein</fullName>
    </alternativeName>
</protein>
<dbReference type="Proteomes" id="UP001364617">
    <property type="component" value="Unassembled WGS sequence"/>
</dbReference>
<keyword evidence="9" id="KW-1185">Reference proteome</keyword>
<evidence type="ECO:0000256" key="4">
    <source>
        <dbReference type="ARBA" id="ARBA00022490"/>
    </source>
</evidence>
<accession>A0AAN9DK15</accession>
<evidence type="ECO:0000256" key="6">
    <source>
        <dbReference type="RuleBase" id="RU369022"/>
    </source>
</evidence>
<dbReference type="SUPFAM" id="SSF50814">
    <property type="entry name" value="Lipocalins"/>
    <property type="match status" value="1"/>
</dbReference>
<dbReference type="EMBL" id="JAYKXH010000003">
    <property type="protein sequence ID" value="KAK7174061.1"/>
    <property type="molecule type" value="Genomic_DNA"/>
</dbReference>
<dbReference type="FunFam" id="2.40.128.20:FF:000006">
    <property type="entry name" value="Fatty acid-binding protein, liver"/>
    <property type="match status" value="1"/>
</dbReference>
<comment type="subcellular location">
    <subcellularLocation>
        <location evidence="1 6">Cytoplasm</location>
    </subcellularLocation>
</comment>
<evidence type="ECO:0000259" key="7">
    <source>
        <dbReference type="PROSITE" id="PS00214"/>
    </source>
</evidence>
<dbReference type="GO" id="GO:0005504">
    <property type="term" value="F:fatty acid binding"/>
    <property type="evidence" value="ECO:0007669"/>
    <property type="project" value="UniProtKB-UniRule"/>
</dbReference>
<evidence type="ECO:0000256" key="5">
    <source>
        <dbReference type="ARBA" id="ARBA00023121"/>
    </source>
</evidence>
<reference evidence="8 9" key="1">
    <citation type="submission" date="2024-02" db="EMBL/GenBank/DDBJ databases">
        <title>Chromosome-level genome assembly of the Eurasian Minnow (Phoxinus phoxinus).</title>
        <authorList>
            <person name="Oriowo T.O."/>
            <person name="Martin S."/>
            <person name="Stange M."/>
            <person name="Chrysostomakis Y."/>
            <person name="Brown T."/>
            <person name="Winkler S."/>
            <person name="Kukowka S."/>
            <person name="Myers E.W."/>
            <person name="Bohne A."/>
        </authorList>
    </citation>
    <scope>NUCLEOTIDE SEQUENCE [LARGE SCALE GENOMIC DNA]</scope>
    <source>
        <strain evidence="8">ZFMK-TIS-60720</strain>
        <tissue evidence="8">Whole Organism</tissue>
    </source>
</reference>